<name>A0A2I2KXQ2_9ACTN</name>
<evidence type="ECO:0000313" key="6">
    <source>
        <dbReference type="Proteomes" id="UP000234331"/>
    </source>
</evidence>
<dbReference type="GO" id="GO:0005886">
    <property type="term" value="C:plasma membrane"/>
    <property type="evidence" value="ECO:0007669"/>
    <property type="project" value="UniProtKB-SubCell"/>
</dbReference>
<feature type="transmembrane region" description="Helical" evidence="4">
    <location>
        <begin position="121"/>
        <end position="144"/>
    </location>
</feature>
<dbReference type="OrthoDB" id="7274389at2"/>
<feature type="transmembrane region" description="Helical" evidence="4">
    <location>
        <begin position="196"/>
        <end position="223"/>
    </location>
</feature>
<evidence type="ECO:0000256" key="3">
    <source>
        <dbReference type="ARBA" id="ARBA00022475"/>
    </source>
</evidence>
<evidence type="ECO:0000256" key="4">
    <source>
        <dbReference type="SAM" id="Phobius"/>
    </source>
</evidence>
<proteinExistence type="predicted"/>
<feature type="transmembrane region" description="Helical" evidence="4">
    <location>
        <begin position="90"/>
        <end position="114"/>
    </location>
</feature>
<dbReference type="Proteomes" id="UP000234331">
    <property type="component" value="Unassembled WGS sequence"/>
</dbReference>
<feature type="transmembrane region" description="Helical" evidence="4">
    <location>
        <begin position="248"/>
        <end position="275"/>
    </location>
</feature>
<dbReference type="RefSeq" id="WP_101833760.1">
    <property type="nucleotide sequence ID" value="NZ_FZMO01000402.1"/>
</dbReference>
<dbReference type="EMBL" id="FZMO01000402">
    <property type="protein sequence ID" value="SNQ50441.1"/>
    <property type="molecule type" value="Genomic_DNA"/>
</dbReference>
<evidence type="ECO:0000313" key="5">
    <source>
        <dbReference type="EMBL" id="SNQ50441.1"/>
    </source>
</evidence>
<sequence>MTLTSQRWVRPGRLARAGGASPVAVAAGPIGGSPLTRAVVTAVAIAALPGAWAVLAATGWLGPGFVGPVDTVRTLHDEWSMIWYNARPTLSATVTGAVILLAVTVLGMMVVAVIPAIATALGGLSVVVGSLPLIAVTPALALVITRGARLVTTVTVLSGLVPVAAMLVGAAVAAARGREDLGALYATPRLRWWRHVGFWHTVPVLDLGLRAMLPACFVGAIVAEWSGATGTRGLGQVMVNALFSYQPALLWASLLVAAAAALGLFAIAAAIMAPLRRRVR</sequence>
<gene>
    <name evidence="5" type="ORF">FRACA_4600002</name>
</gene>
<dbReference type="PANTHER" id="PTHR30151">
    <property type="entry name" value="ALKANE SULFONATE ABC TRANSPORTER-RELATED, MEMBRANE SUBUNIT"/>
    <property type="match status" value="1"/>
</dbReference>
<keyword evidence="4" id="KW-0812">Transmembrane</keyword>
<protein>
    <submittedName>
        <fullName evidence="5">Putative ABC transporter permease protein</fullName>
    </submittedName>
</protein>
<feature type="transmembrane region" description="Helical" evidence="4">
    <location>
        <begin position="38"/>
        <end position="61"/>
    </location>
</feature>
<keyword evidence="4" id="KW-1133">Transmembrane helix</keyword>
<keyword evidence="4" id="KW-0472">Membrane</keyword>
<reference evidence="5 6" key="1">
    <citation type="submission" date="2017-06" db="EMBL/GenBank/DDBJ databases">
        <authorList>
            <person name="Kim H.J."/>
            <person name="Triplett B.A."/>
        </authorList>
    </citation>
    <scope>NUCLEOTIDE SEQUENCE [LARGE SCALE GENOMIC DNA]</scope>
    <source>
        <strain evidence="5">FRACA_ARgP5</strain>
    </source>
</reference>
<organism evidence="5 6">
    <name type="scientific">Frankia canadensis</name>
    <dbReference type="NCBI Taxonomy" id="1836972"/>
    <lineage>
        <taxon>Bacteria</taxon>
        <taxon>Bacillati</taxon>
        <taxon>Actinomycetota</taxon>
        <taxon>Actinomycetes</taxon>
        <taxon>Frankiales</taxon>
        <taxon>Frankiaceae</taxon>
        <taxon>Frankia</taxon>
    </lineage>
</organism>
<dbReference type="PANTHER" id="PTHR30151:SF20">
    <property type="entry name" value="ABC TRANSPORTER PERMEASE PROTEIN HI_0355-RELATED"/>
    <property type="match status" value="1"/>
</dbReference>
<evidence type="ECO:0000256" key="2">
    <source>
        <dbReference type="ARBA" id="ARBA00022448"/>
    </source>
</evidence>
<accession>A0A2I2KXQ2</accession>
<keyword evidence="3" id="KW-1003">Cell membrane</keyword>
<keyword evidence="2" id="KW-0813">Transport</keyword>
<feature type="transmembrane region" description="Helical" evidence="4">
    <location>
        <begin position="150"/>
        <end position="175"/>
    </location>
</feature>
<dbReference type="AlphaFoldDB" id="A0A2I2KXQ2"/>
<comment type="subcellular location">
    <subcellularLocation>
        <location evidence="1">Cell membrane</location>
        <topology evidence="1">Multi-pass membrane protein</topology>
    </subcellularLocation>
</comment>
<evidence type="ECO:0000256" key="1">
    <source>
        <dbReference type="ARBA" id="ARBA00004651"/>
    </source>
</evidence>
<keyword evidence="6" id="KW-1185">Reference proteome</keyword>